<name>A0AAV0ZWF9_VICFA</name>
<dbReference type="AlphaFoldDB" id="A0AAV0ZWF9"/>
<proteinExistence type="predicted"/>
<evidence type="ECO:0000313" key="2">
    <source>
        <dbReference type="Proteomes" id="UP001157006"/>
    </source>
</evidence>
<evidence type="ECO:0000313" key="1">
    <source>
        <dbReference type="EMBL" id="CAI8601853.1"/>
    </source>
</evidence>
<gene>
    <name evidence="1" type="ORF">VFH_III014120</name>
</gene>
<keyword evidence="2" id="KW-1185">Reference proteome</keyword>
<reference evidence="1 2" key="1">
    <citation type="submission" date="2023-01" db="EMBL/GenBank/DDBJ databases">
        <authorList>
            <person name="Kreplak J."/>
        </authorList>
    </citation>
    <scope>NUCLEOTIDE SEQUENCE [LARGE SCALE GENOMIC DNA]</scope>
</reference>
<accession>A0AAV0ZWF9</accession>
<organism evidence="1 2">
    <name type="scientific">Vicia faba</name>
    <name type="common">Broad bean</name>
    <name type="synonym">Faba vulgaris</name>
    <dbReference type="NCBI Taxonomy" id="3906"/>
    <lineage>
        <taxon>Eukaryota</taxon>
        <taxon>Viridiplantae</taxon>
        <taxon>Streptophyta</taxon>
        <taxon>Embryophyta</taxon>
        <taxon>Tracheophyta</taxon>
        <taxon>Spermatophyta</taxon>
        <taxon>Magnoliopsida</taxon>
        <taxon>eudicotyledons</taxon>
        <taxon>Gunneridae</taxon>
        <taxon>Pentapetalae</taxon>
        <taxon>rosids</taxon>
        <taxon>fabids</taxon>
        <taxon>Fabales</taxon>
        <taxon>Fabaceae</taxon>
        <taxon>Papilionoideae</taxon>
        <taxon>50 kb inversion clade</taxon>
        <taxon>NPAAA clade</taxon>
        <taxon>Hologalegina</taxon>
        <taxon>IRL clade</taxon>
        <taxon>Fabeae</taxon>
        <taxon>Vicia</taxon>
    </lineage>
</organism>
<sequence>MMKIGGGIEEVDEAVLMKLQRKQKIEDFFGLIEFRFDFIKCLQVVFCNLDASSLEKIEQYFLDVIKLMLDMSSSASSLEKIEQYFLDVVKLMLDMSSAKVMAWF</sequence>
<dbReference type="EMBL" id="OX451738">
    <property type="protein sequence ID" value="CAI8601853.1"/>
    <property type="molecule type" value="Genomic_DNA"/>
</dbReference>
<protein>
    <submittedName>
        <fullName evidence="1">Uncharacterized protein</fullName>
    </submittedName>
</protein>
<dbReference type="Proteomes" id="UP001157006">
    <property type="component" value="Chromosome 3"/>
</dbReference>